<dbReference type="AlphaFoldDB" id="A0A382XJL1"/>
<organism evidence="1">
    <name type="scientific">marine metagenome</name>
    <dbReference type="NCBI Taxonomy" id="408172"/>
    <lineage>
        <taxon>unclassified sequences</taxon>
        <taxon>metagenomes</taxon>
        <taxon>ecological metagenomes</taxon>
    </lineage>
</organism>
<gene>
    <name evidence="1" type="ORF">METZ01_LOCUS424007</name>
</gene>
<proteinExistence type="predicted"/>
<reference evidence="1" key="1">
    <citation type="submission" date="2018-05" db="EMBL/GenBank/DDBJ databases">
        <authorList>
            <person name="Lanie J.A."/>
            <person name="Ng W.-L."/>
            <person name="Kazmierczak K.M."/>
            <person name="Andrzejewski T.M."/>
            <person name="Davidsen T.M."/>
            <person name="Wayne K.J."/>
            <person name="Tettelin H."/>
            <person name="Glass J.I."/>
            <person name="Rusch D."/>
            <person name="Podicherti R."/>
            <person name="Tsui H.-C.T."/>
            <person name="Winkler M.E."/>
        </authorList>
    </citation>
    <scope>NUCLEOTIDE SEQUENCE</scope>
</reference>
<accession>A0A382XJL1</accession>
<name>A0A382XJL1_9ZZZZ</name>
<dbReference type="EMBL" id="UINC01168224">
    <property type="protein sequence ID" value="SVD71153.1"/>
    <property type="molecule type" value="Genomic_DNA"/>
</dbReference>
<protein>
    <submittedName>
        <fullName evidence="1">Uncharacterized protein</fullName>
    </submittedName>
</protein>
<evidence type="ECO:0000313" key="1">
    <source>
        <dbReference type="EMBL" id="SVD71153.1"/>
    </source>
</evidence>
<feature type="non-terminal residue" evidence="1">
    <location>
        <position position="1"/>
    </location>
</feature>
<feature type="non-terminal residue" evidence="1">
    <location>
        <position position="58"/>
    </location>
</feature>
<sequence length="58" mass="6128">VSARLAIQESQALQYIYNFWRALHIAGLGQMGGSRLAAETGVVVTTAEHRNSGGLVGT</sequence>